<dbReference type="RefSeq" id="XP_043008038.1">
    <property type="nucleotide sequence ID" value="XM_043155567.1"/>
</dbReference>
<comment type="caution">
    <text evidence="6">The sequence shown here is derived from an EMBL/GenBank/DDBJ whole genome shotgun (WGS) entry which is preliminary data.</text>
</comment>
<keyword evidence="3" id="KW-0560">Oxidoreductase</keyword>
<organism evidence="6 7">
    <name type="scientific">Marasmius oreades</name>
    <name type="common">fairy-ring Marasmius</name>
    <dbReference type="NCBI Taxonomy" id="181124"/>
    <lineage>
        <taxon>Eukaryota</taxon>
        <taxon>Fungi</taxon>
        <taxon>Dikarya</taxon>
        <taxon>Basidiomycota</taxon>
        <taxon>Agaricomycotina</taxon>
        <taxon>Agaricomycetes</taxon>
        <taxon>Agaricomycetidae</taxon>
        <taxon>Agaricales</taxon>
        <taxon>Marasmiineae</taxon>
        <taxon>Marasmiaceae</taxon>
        <taxon>Marasmius</taxon>
    </lineage>
</organism>
<dbReference type="Pfam" id="PF00106">
    <property type="entry name" value="adh_short"/>
    <property type="match status" value="1"/>
</dbReference>
<dbReference type="InterPro" id="IPR020904">
    <property type="entry name" value="Sc_DH/Rdtase_CS"/>
</dbReference>
<evidence type="ECO:0000313" key="7">
    <source>
        <dbReference type="Proteomes" id="UP001049176"/>
    </source>
</evidence>
<dbReference type="OrthoDB" id="3819888at2759"/>
<dbReference type="GO" id="GO:0016491">
    <property type="term" value="F:oxidoreductase activity"/>
    <property type="evidence" value="ECO:0007669"/>
    <property type="project" value="UniProtKB-KW"/>
</dbReference>
<dbReference type="PRINTS" id="PR00080">
    <property type="entry name" value="SDRFAMILY"/>
</dbReference>
<dbReference type="InterPro" id="IPR036291">
    <property type="entry name" value="NAD(P)-bd_dom_sf"/>
</dbReference>
<feature type="region of interest" description="Disordered" evidence="5">
    <location>
        <begin position="285"/>
        <end position="315"/>
    </location>
</feature>
<keyword evidence="7" id="KW-1185">Reference proteome</keyword>
<dbReference type="SUPFAM" id="SSF51735">
    <property type="entry name" value="NAD(P)-binding Rossmann-fold domains"/>
    <property type="match status" value="1"/>
</dbReference>
<dbReference type="GeneID" id="66079668"/>
<evidence type="ECO:0000256" key="4">
    <source>
        <dbReference type="RuleBase" id="RU000363"/>
    </source>
</evidence>
<dbReference type="InterPro" id="IPR052178">
    <property type="entry name" value="Sec_Metab_Biosynth_SDR"/>
</dbReference>
<accession>A0A9P7RY25</accession>
<name>A0A9P7RY25_9AGAR</name>
<keyword evidence="2" id="KW-0521">NADP</keyword>
<dbReference type="Gene3D" id="3.40.50.720">
    <property type="entry name" value="NAD(P)-binding Rossmann-like Domain"/>
    <property type="match status" value="1"/>
</dbReference>
<dbReference type="FunFam" id="3.40.50.720:FF:000084">
    <property type="entry name" value="Short-chain dehydrogenase reductase"/>
    <property type="match status" value="1"/>
</dbReference>
<protein>
    <recommendedName>
        <fullName evidence="8">NAD(P)-binding protein</fullName>
    </recommendedName>
</protein>
<evidence type="ECO:0000256" key="1">
    <source>
        <dbReference type="ARBA" id="ARBA00006484"/>
    </source>
</evidence>
<evidence type="ECO:0000313" key="6">
    <source>
        <dbReference type="EMBL" id="KAG7091568.1"/>
    </source>
</evidence>
<dbReference type="EMBL" id="CM032186">
    <property type="protein sequence ID" value="KAG7091568.1"/>
    <property type="molecule type" value="Genomic_DNA"/>
</dbReference>
<evidence type="ECO:0000256" key="3">
    <source>
        <dbReference type="ARBA" id="ARBA00023002"/>
    </source>
</evidence>
<dbReference type="AlphaFoldDB" id="A0A9P7RY25"/>
<evidence type="ECO:0008006" key="8">
    <source>
        <dbReference type="Google" id="ProtNLM"/>
    </source>
</evidence>
<dbReference type="CDD" id="cd05233">
    <property type="entry name" value="SDR_c"/>
    <property type="match status" value="1"/>
</dbReference>
<evidence type="ECO:0000256" key="2">
    <source>
        <dbReference type="ARBA" id="ARBA00022857"/>
    </source>
</evidence>
<feature type="compositionally biased region" description="Basic and acidic residues" evidence="5">
    <location>
        <begin position="295"/>
        <end position="307"/>
    </location>
</feature>
<reference evidence="6" key="1">
    <citation type="journal article" date="2021" name="Genome Biol. Evol.">
        <title>The assembled and annotated genome of the fairy-ring fungus Marasmius oreades.</title>
        <authorList>
            <person name="Hiltunen M."/>
            <person name="Ament-Velasquez S.L."/>
            <person name="Johannesson H."/>
        </authorList>
    </citation>
    <scope>NUCLEOTIDE SEQUENCE</scope>
    <source>
        <strain evidence="6">03SP1</strain>
    </source>
</reference>
<comment type="similarity">
    <text evidence="1 4">Belongs to the short-chain dehydrogenases/reductases (SDR) family.</text>
</comment>
<gene>
    <name evidence="6" type="ORF">E1B28_010592</name>
</gene>
<sequence length="350" mass="38116">MTPLTRAIRNVGRNRQCDVNRYAFLSFTNTRPLHLSPLLRFSPQTPISYRFYTSSKYSKMSNNNADLRIGDVFNVKDKVALVTGGGSGIGLMITQTLAVNGVKVYVVGRTAEKLDRVAETYGKDIAGQIIPLQGDVSDKEGVKKLYKEIESREKCLHILVNNAGVARGKGDLDGEKTAQQLKEALFDPTAVEEWTDIYATNVVGPYLMTTAFLPLLQKATEDQHGYSGCVVNISSISGSVRISQGHVSYNASKAATIQLNKMLATEFAKAGLKIRVNSISPGVFPTEMTTGESGEDQKSEMPKEKKGGLPARRPGNDRDMAAAILFTVGCQYLNGQTIYVDGGYLLQVGM</sequence>
<dbReference type="PANTHER" id="PTHR43618:SF4">
    <property type="entry name" value="SHORT CHAIN DEHYDROGENASE_REDUCTASE FAMILY (AFU_ORTHOLOGUE AFUA_7G04540)"/>
    <property type="match status" value="1"/>
</dbReference>
<dbReference type="PANTHER" id="PTHR43618">
    <property type="entry name" value="7-ALPHA-HYDROXYSTEROID DEHYDROGENASE"/>
    <property type="match status" value="1"/>
</dbReference>
<dbReference type="PROSITE" id="PS00061">
    <property type="entry name" value="ADH_SHORT"/>
    <property type="match status" value="1"/>
</dbReference>
<dbReference type="Proteomes" id="UP001049176">
    <property type="component" value="Chromosome 6"/>
</dbReference>
<proteinExistence type="inferred from homology"/>
<dbReference type="PRINTS" id="PR00081">
    <property type="entry name" value="GDHRDH"/>
</dbReference>
<evidence type="ECO:0000256" key="5">
    <source>
        <dbReference type="SAM" id="MobiDB-lite"/>
    </source>
</evidence>
<dbReference type="InterPro" id="IPR002347">
    <property type="entry name" value="SDR_fam"/>
</dbReference>
<dbReference type="KEGG" id="more:E1B28_010592"/>